<feature type="region of interest" description="Disordered" evidence="1">
    <location>
        <begin position="14"/>
        <end position="46"/>
    </location>
</feature>
<reference evidence="2" key="1">
    <citation type="journal article" date="2019" name="Plant J.">
        <title>Chlorella vulgaris genome assembly and annotation reveals the molecular basis for metabolic acclimation to high light conditions.</title>
        <authorList>
            <person name="Cecchin M."/>
            <person name="Marcolungo L."/>
            <person name="Rossato M."/>
            <person name="Girolomoni L."/>
            <person name="Cosentino E."/>
            <person name="Cuine S."/>
            <person name="Li-Beisson Y."/>
            <person name="Delledonne M."/>
            <person name="Ballottari M."/>
        </authorList>
    </citation>
    <scope>NUCLEOTIDE SEQUENCE</scope>
    <source>
        <strain evidence="2">211/11P</strain>
    </source>
</reference>
<dbReference type="GO" id="GO:0016020">
    <property type="term" value="C:membrane"/>
    <property type="evidence" value="ECO:0007669"/>
    <property type="project" value="TreeGrafter"/>
</dbReference>
<reference evidence="2" key="2">
    <citation type="submission" date="2020-11" db="EMBL/GenBank/DDBJ databases">
        <authorList>
            <person name="Cecchin M."/>
            <person name="Marcolungo L."/>
            <person name="Rossato M."/>
            <person name="Girolomoni L."/>
            <person name="Cosentino E."/>
            <person name="Cuine S."/>
            <person name="Li-Beisson Y."/>
            <person name="Delledonne M."/>
            <person name="Ballottari M."/>
        </authorList>
    </citation>
    <scope>NUCLEOTIDE SEQUENCE</scope>
    <source>
        <strain evidence="2">211/11P</strain>
        <tissue evidence="2">Whole cell</tissue>
    </source>
</reference>
<dbReference type="Proteomes" id="UP001055712">
    <property type="component" value="Unassembled WGS sequence"/>
</dbReference>
<evidence type="ECO:0000313" key="3">
    <source>
        <dbReference type="Proteomes" id="UP001055712"/>
    </source>
</evidence>
<feature type="compositionally biased region" description="Low complexity" evidence="1">
    <location>
        <begin position="25"/>
        <end position="36"/>
    </location>
</feature>
<evidence type="ECO:0000313" key="2">
    <source>
        <dbReference type="EMBL" id="KAI3431517.1"/>
    </source>
</evidence>
<dbReference type="InterPro" id="IPR019176">
    <property type="entry name" value="Cytochrome_B561-rel"/>
</dbReference>
<comment type="caution">
    <text evidence="2">The sequence shown here is derived from an EMBL/GenBank/DDBJ whole genome shotgun (WGS) entry which is preliminary data.</text>
</comment>
<name>A0A9D4TPV2_CHLVU</name>
<proteinExistence type="predicted"/>
<protein>
    <submittedName>
        <fullName evidence="2">Uncharacterized protein</fullName>
    </submittedName>
</protein>
<organism evidence="2 3">
    <name type="scientific">Chlorella vulgaris</name>
    <name type="common">Green alga</name>
    <dbReference type="NCBI Taxonomy" id="3077"/>
    <lineage>
        <taxon>Eukaryota</taxon>
        <taxon>Viridiplantae</taxon>
        <taxon>Chlorophyta</taxon>
        <taxon>core chlorophytes</taxon>
        <taxon>Trebouxiophyceae</taxon>
        <taxon>Chlorellales</taxon>
        <taxon>Chlorellaceae</taxon>
        <taxon>Chlorella clade</taxon>
        <taxon>Chlorella</taxon>
    </lineage>
</organism>
<dbReference type="EMBL" id="SIDB01000006">
    <property type="protein sequence ID" value="KAI3431517.1"/>
    <property type="molecule type" value="Genomic_DNA"/>
</dbReference>
<sequence length="400" mass="42297">MDWATRDDAAAETPFTVTRSGDMYRPSAVPSSSRAALPTTADGKLGPSTLEAKRALLARLQMTERSLEDGTEQLREWLSSSVLNPLLRALSSTHTAVTDAAARLGWQGIQLQPLGRGGLQRNQADDEVVVGQLREQLLTRVRSLGGMQVAPEVSACLEATNAYGRLSALLRGEAPAGLLPPTPQAYIVDRVQELAAGSCMKAFEWSGGGHWGGKPWSSELPTDSALVFYLFAAFLAAPQWLFTQEDATAISGLSGTLYLGKLPSKPVAGWVGVLPSRPPPSPKGTALVGLQLATQQPLLALIVAGESLYAASGATALLQVLLLFLQLCDRELDGSLGGRHLHHLQLDAVLKAAQPRFDIVGDTSTGAGAAAVTGVWSCQEVRLVRAAWPASPLAWLAKAD</sequence>
<accession>A0A9D4TPV2</accession>
<gene>
    <name evidence="2" type="ORF">D9Q98_004567</name>
</gene>
<keyword evidence="3" id="KW-1185">Reference proteome</keyword>
<dbReference type="OrthoDB" id="509821at2759"/>
<dbReference type="PANTHER" id="PTHR21780">
    <property type="entry name" value="TRANSMEMBRANE PROTEIN 209"/>
    <property type="match status" value="1"/>
</dbReference>
<dbReference type="Pfam" id="PF09786">
    <property type="entry name" value="CytochromB561_N"/>
    <property type="match status" value="1"/>
</dbReference>
<dbReference type="PANTHER" id="PTHR21780:SF0">
    <property type="entry name" value="TRANSMEMBRANE PROTEIN 209"/>
    <property type="match status" value="1"/>
</dbReference>
<evidence type="ECO:0000256" key="1">
    <source>
        <dbReference type="SAM" id="MobiDB-lite"/>
    </source>
</evidence>
<dbReference type="AlphaFoldDB" id="A0A9D4TPV2"/>